<evidence type="ECO:0000256" key="3">
    <source>
        <dbReference type="ARBA" id="ARBA00022448"/>
    </source>
</evidence>
<comment type="similarity">
    <text evidence="2">Belongs to the binding-protein-dependent transport system permease family. HisMQ subfamily.</text>
</comment>
<dbReference type="InterPro" id="IPR043429">
    <property type="entry name" value="ArtM/GltK/GlnP/TcyL/YhdX-like"/>
</dbReference>
<feature type="transmembrane region" description="Helical" evidence="8">
    <location>
        <begin position="55"/>
        <end position="73"/>
    </location>
</feature>
<dbReference type="PANTHER" id="PTHR30614">
    <property type="entry name" value="MEMBRANE COMPONENT OF AMINO ACID ABC TRANSPORTER"/>
    <property type="match status" value="1"/>
</dbReference>
<evidence type="ECO:0000313" key="10">
    <source>
        <dbReference type="EMBL" id="MBL0392372.1"/>
    </source>
</evidence>
<feature type="domain" description="ABC transmembrane type-1" evidence="9">
    <location>
        <begin position="150"/>
        <end position="340"/>
    </location>
</feature>
<dbReference type="NCBIfam" id="TIGR01726">
    <property type="entry name" value="HEQRo_perm_3TM"/>
    <property type="match status" value="1"/>
</dbReference>
<feature type="transmembrane region" description="Helical" evidence="8">
    <location>
        <begin position="296"/>
        <end position="314"/>
    </location>
</feature>
<dbReference type="Pfam" id="PF00528">
    <property type="entry name" value="BPD_transp_1"/>
    <property type="match status" value="1"/>
</dbReference>
<feature type="transmembrane region" description="Helical" evidence="8">
    <location>
        <begin position="152"/>
        <end position="174"/>
    </location>
</feature>
<keyword evidence="4" id="KW-1003">Cell membrane</keyword>
<feature type="transmembrane region" description="Helical" evidence="8">
    <location>
        <begin position="195"/>
        <end position="213"/>
    </location>
</feature>
<organism evidence="10 11">
    <name type="scientific">Ramlibacter monticola</name>
    <dbReference type="NCBI Taxonomy" id="1926872"/>
    <lineage>
        <taxon>Bacteria</taxon>
        <taxon>Pseudomonadati</taxon>
        <taxon>Pseudomonadota</taxon>
        <taxon>Betaproteobacteria</taxon>
        <taxon>Burkholderiales</taxon>
        <taxon>Comamonadaceae</taxon>
        <taxon>Ramlibacter</taxon>
    </lineage>
</organism>
<evidence type="ECO:0000256" key="8">
    <source>
        <dbReference type="RuleBase" id="RU363032"/>
    </source>
</evidence>
<evidence type="ECO:0000259" key="9">
    <source>
        <dbReference type="PROSITE" id="PS50928"/>
    </source>
</evidence>
<dbReference type="GO" id="GO:0043190">
    <property type="term" value="C:ATP-binding cassette (ABC) transporter complex"/>
    <property type="evidence" value="ECO:0007669"/>
    <property type="project" value="InterPro"/>
</dbReference>
<keyword evidence="6 8" id="KW-1133">Transmembrane helix</keyword>
<reference evidence="10 11" key="1">
    <citation type="journal article" date="2017" name="Int. J. Syst. Evol. Microbiol.">
        <title>Ramlibacter monticola sp. nov., isolated from forest soil.</title>
        <authorList>
            <person name="Chaudhary D.K."/>
            <person name="Kim J."/>
        </authorList>
    </citation>
    <scope>NUCLEOTIDE SEQUENCE [LARGE SCALE GENOMIC DNA]</scope>
    <source>
        <strain evidence="10 11">KACC 19175</strain>
    </source>
</reference>
<dbReference type="PROSITE" id="PS50928">
    <property type="entry name" value="ABC_TM1"/>
    <property type="match status" value="1"/>
</dbReference>
<feature type="transmembrane region" description="Helical" evidence="8">
    <location>
        <begin position="93"/>
        <end position="113"/>
    </location>
</feature>
<feature type="transmembrane region" description="Helical" evidence="8">
    <location>
        <begin position="25"/>
        <end position="48"/>
    </location>
</feature>
<evidence type="ECO:0000256" key="2">
    <source>
        <dbReference type="ARBA" id="ARBA00010072"/>
    </source>
</evidence>
<keyword evidence="5 8" id="KW-0812">Transmembrane</keyword>
<accession>A0A937CUV5</accession>
<dbReference type="GO" id="GO:0022857">
    <property type="term" value="F:transmembrane transporter activity"/>
    <property type="evidence" value="ECO:0007669"/>
    <property type="project" value="InterPro"/>
</dbReference>
<proteinExistence type="inferred from homology"/>
<evidence type="ECO:0000256" key="5">
    <source>
        <dbReference type="ARBA" id="ARBA00022692"/>
    </source>
</evidence>
<keyword evidence="3 8" id="KW-0813">Transport</keyword>
<dbReference type="Gene3D" id="1.10.3720.10">
    <property type="entry name" value="MetI-like"/>
    <property type="match status" value="1"/>
</dbReference>
<evidence type="ECO:0000256" key="4">
    <source>
        <dbReference type="ARBA" id="ARBA00022475"/>
    </source>
</evidence>
<keyword evidence="11" id="KW-1185">Reference proteome</keyword>
<evidence type="ECO:0000256" key="7">
    <source>
        <dbReference type="ARBA" id="ARBA00023136"/>
    </source>
</evidence>
<protein>
    <submittedName>
        <fullName evidence="10">Amino acid ABC transporter permease</fullName>
    </submittedName>
</protein>
<dbReference type="AlphaFoldDB" id="A0A937CUV5"/>
<feature type="transmembrane region" description="Helical" evidence="8">
    <location>
        <begin position="120"/>
        <end position="140"/>
    </location>
</feature>
<dbReference type="CDD" id="cd06261">
    <property type="entry name" value="TM_PBP2"/>
    <property type="match status" value="1"/>
</dbReference>
<dbReference type="PANTHER" id="PTHR30614:SF41">
    <property type="entry name" value="INNER MEMBRANE AMINO-ACID ABC TRANSPORTER PERMEASE PROTEIN YHDY"/>
    <property type="match status" value="1"/>
</dbReference>
<dbReference type="Proteomes" id="UP000599109">
    <property type="component" value="Unassembled WGS sequence"/>
</dbReference>
<keyword evidence="7 8" id="KW-0472">Membrane</keyword>
<dbReference type="InterPro" id="IPR000515">
    <property type="entry name" value="MetI-like"/>
</dbReference>
<evidence type="ECO:0000313" key="11">
    <source>
        <dbReference type="Proteomes" id="UP000599109"/>
    </source>
</evidence>
<evidence type="ECO:0000256" key="1">
    <source>
        <dbReference type="ARBA" id="ARBA00004429"/>
    </source>
</evidence>
<comment type="caution">
    <text evidence="10">The sequence shown here is derived from an EMBL/GenBank/DDBJ whole genome shotgun (WGS) entry which is preliminary data.</text>
</comment>
<evidence type="ECO:0000256" key="6">
    <source>
        <dbReference type="ARBA" id="ARBA00022989"/>
    </source>
</evidence>
<sequence>MGIPSALSSSRRWLRDNLFSSPGNALTTLLVLAVAAWLGSKFIGWAVVDAIWGRAPVAACNALAGQGACWAVVADKWRQMLFGIYPQGEQWRPMLAVTLFCAVLVLSAMRWFWHARRLAALWIGGSVACAWLMGGGLGLAPVPTSLWGGLPITLMLAVYGTLLAFPLGILLALGRRSRMPIVRAVSVVYIELVRGVPLITVLFMASIMFALFMPEGISIDKLLRAQVAITLFNAAYIAEVVRAGLQALPRGQTEAAEALGLGYWRMHRLVILPQALKVTIPAQVNSFIDNFKDTSLVIIVSIFDFLYAVKQAVVSDLDWRHFFVEGYLFAMAVYWIFCFAMSQYSRWLEKHLSRELRS</sequence>
<gene>
    <name evidence="10" type="ORF">JJ685_14630</name>
</gene>
<dbReference type="InterPro" id="IPR010065">
    <property type="entry name" value="AA_ABC_transptr_permease_3TM"/>
</dbReference>
<dbReference type="InterPro" id="IPR035906">
    <property type="entry name" value="MetI-like_sf"/>
</dbReference>
<dbReference type="SUPFAM" id="SSF161098">
    <property type="entry name" value="MetI-like"/>
    <property type="match status" value="1"/>
</dbReference>
<dbReference type="GO" id="GO:0006865">
    <property type="term" value="P:amino acid transport"/>
    <property type="evidence" value="ECO:0007669"/>
    <property type="project" value="TreeGrafter"/>
</dbReference>
<feature type="transmembrane region" description="Helical" evidence="8">
    <location>
        <begin position="326"/>
        <end position="344"/>
    </location>
</feature>
<dbReference type="RefSeq" id="WP_201675003.1">
    <property type="nucleotide sequence ID" value="NZ_JAEQNE010000003.1"/>
</dbReference>
<comment type="subcellular location">
    <subcellularLocation>
        <location evidence="1">Cell inner membrane</location>
        <topology evidence="1">Multi-pass membrane protein</topology>
    </subcellularLocation>
    <subcellularLocation>
        <location evidence="8">Cell membrane</location>
        <topology evidence="8">Multi-pass membrane protein</topology>
    </subcellularLocation>
</comment>
<dbReference type="EMBL" id="JAEQNE010000003">
    <property type="protein sequence ID" value="MBL0392372.1"/>
    <property type="molecule type" value="Genomic_DNA"/>
</dbReference>
<name>A0A937CUV5_9BURK</name>